<dbReference type="Pfam" id="PF13602">
    <property type="entry name" value="ADH_zinc_N_2"/>
    <property type="match status" value="1"/>
</dbReference>
<comment type="caution">
    <text evidence="3">The sequence shown here is derived from an EMBL/GenBank/DDBJ whole genome shotgun (WGS) entry which is preliminary data.</text>
</comment>
<keyword evidence="1" id="KW-0521">NADP</keyword>
<dbReference type="InterPro" id="IPR020843">
    <property type="entry name" value="ER"/>
</dbReference>
<dbReference type="SUPFAM" id="SSF51735">
    <property type="entry name" value="NAD(P)-binding Rossmann-fold domains"/>
    <property type="match status" value="1"/>
</dbReference>
<dbReference type="SMART" id="SM00829">
    <property type="entry name" value="PKS_ER"/>
    <property type="match status" value="1"/>
</dbReference>
<dbReference type="InterPro" id="IPR013154">
    <property type="entry name" value="ADH-like_N"/>
</dbReference>
<dbReference type="PANTHER" id="PTHR44154">
    <property type="entry name" value="QUINONE OXIDOREDUCTASE"/>
    <property type="match status" value="1"/>
</dbReference>
<dbReference type="Gene3D" id="3.90.180.10">
    <property type="entry name" value="Medium-chain alcohol dehydrogenases, catalytic domain"/>
    <property type="match status" value="1"/>
</dbReference>
<dbReference type="GO" id="GO:0016491">
    <property type="term" value="F:oxidoreductase activity"/>
    <property type="evidence" value="ECO:0007669"/>
    <property type="project" value="InterPro"/>
</dbReference>
<dbReference type="CDD" id="cd05289">
    <property type="entry name" value="MDR_like_2"/>
    <property type="match status" value="1"/>
</dbReference>
<reference evidence="3 4" key="1">
    <citation type="submission" date="2018-03" db="EMBL/GenBank/DDBJ databases">
        <title>Genomic Encyclopedia of Archaeal and Bacterial Type Strains, Phase II (KMG-II): from individual species to whole genera.</title>
        <authorList>
            <person name="Goeker M."/>
        </authorList>
    </citation>
    <scope>NUCLEOTIDE SEQUENCE [LARGE SCALE GENOMIC DNA]</scope>
    <source>
        <strain evidence="3 4">DSM 45312</strain>
    </source>
</reference>
<organism evidence="3 4">
    <name type="scientific">Murinocardiopsis flavida</name>
    <dbReference type="NCBI Taxonomy" id="645275"/>
    <lineage>
        <taxon>Bacteria</taxon>
        <taxon>Bacillati</taxon>
        <taxon>Actinomycetota</taxon>
        <taxon>Actinomycetes</taxon>
        <taxon>Streptosporangiales</taxon>
        <taxon>Nocardiopsidaceae</taxon>
        <taxon>Murinocardiopsis</taxon>
    </lineage>
</organism>
<dbReference type="RefSeq" id="WP_106582568.1">
    <property type="nucleotide sequence ID" value="NZ_PYGA01000005.1"/>
</dbReference>
<keyword evidence="4" id="KW-1185">Reference proteome</keyword>
<gene>
    <name evidence="3" type="ORF">CLV63_105163</name>
</gene>
<name>A0A2P8DMQ9_9ACTN</name>
<evidence type="ECO:0000259" key="2">
    <source>
        <dbReference type="SMART" id="SM00829"/>
    </source>
</evidence>
<dbReference type="InterPro" id="IPR051603">
    <property type="entry name" value="Zinc-ADH_QOR/CCCR"/>
</dbReference>
<evidence type="ECO:0000313" key="4">
    <source>
        <dbReference type="Proteomes" id="UP000240542"/>
    </source>
</evidence>
<dbReference type="Proteomes" id="UP000240542">
    <property type="component" value="Unassembled WGS sequence"/>
</dbReference>
<dbReference type="AlphaFoldDB" id="A0A2P8DMQ9"/>
<evidence type="ECO:0000313" key="3">
    <source>
        <dbReference type="EMBL" id="PSK98489.1"/>
    </source>
</evidence>
<dbReference type="InterPro" id="IPR011032">
    <property type="entry name" value="GroES-like_sf"/>
</dbReference>
<dbReference type="Gene3D" id="3.40.50.720">
    <property type="entry name" value="NAD(P)-binding Rossmann-like Domain"/>
    <property type="match status" value="1"/>
</dbReference>
<accession>A0A2P8DMQ9</accession>
<dbReference type="PANTHER" id="PTHR44154:SF1">
    <property type="entry name" value="QUINONE OXIDOREDUCTASE"/>
    <property type="match status" value="1"/>
</dbReference>
<evidence type="ECO:0000256" key="1">
    <source>
        <dbReference type="ARBA" id="ARBA00022857"/>
    </source>
</evidence>
<feature type="domain" description="Enoyl reductase (ER)" evidence="2">
    <location>
        <begin position="10"/>
        <end position="299"/>
    </location>
</feature>
<protein>
    <submittedName>
        <fullName evidence="3">NADPH:quinone reductase-like Zn-dependent oxidoreductase</fullName>
    </submittedName>
</protein>
<proteinExistence type="predicted"/>
<dbReference type="OrthoDB" id="2665481at2"/>
<dbReference type="EMBL" id="PYGA01000005">
    <property type="protein sequence ID" value="PSK98489.1"/>
    <property type="molecule type" value="Genomic_DNA"/>
</dbReference>
<sequence>MQASAFTEAGPPDVLALIDVPTPVPGPGEVLVRVRTAGVQPVDAAVRSGWGPPGVTVALPQIPGNEFAGTVESTGDGVTGFRPGDDVIGFRVLGCYAEYAVLPAAHLVRRPASLPWDQAGALSASGQTAHTALGDLGVRSGETVLIHGAAGGVGSIAVQLAVEWGATVIGTAAPANHAYLRTLGAVPVAYGDGLLERVCAEAPKGIDAAFDTAGHGGVETSRHLVKERGRIGTIADTDAGRHGARFLRSQRTAARLAELTALAERGRLRVHIRSRYPLERAADAHREIETGHGRGKIVLVMG</sequence>
<dbReference type="SUPFAM" id="SSF50129">
    <property type="entry name" value="GroES-like"/>
    <property type="match status" value="1"/>
</dbReference>
<dbReference type="InterPro" id="IPR036291">
    <property type="entry name" value="NAD(P)-bd_dom_sf"/>
</dbReference>
<dbReference type="Pfam" id="PF08240">
    <property type="entry name" value="ADH_N"/>
    <property type="match status" value="1"/>
</dbReference>